<proteinExistence type="predicted"/>
<feature type="transmembrane region" description="Helical" evidence="2">
    <location>
        <begin position="107"/>
        <end position="127"/>
    </location>
</feature>
<dbReference type="Proteomes" id="UP000594262">
    <property type="component" value="Unplaced"/>
</dbReference>
<evidence type="ECO:0000256" key="2">
    <source>
        <dbReference type="SAM" id="Phobius"/>
    </source>
</evidence>
<feature type="compositionally biased region" description="Basic residues" evidence="1">
    <location>
        <begin position="388"/>
        <end position="398"/>
    </location>
</feature>
<name>A0A7M5XBT9_9CNID</name>
<feature type="compositionally biased region" description="Basic and acidic residues" evidence="1">
    <location>
        <begin position="141"/>
        <end position="150"/>
    </location>
</feature>
<organism evidence="3 4">
    <name type="scientific">Clytia hemisphaerica</name>
    <dbReference type="NCBI Taxonomy" id="252671"/>
    <lineage>
        <taxon>Eukaryota</taxon>
        <taxon>Metazoa</taxon>
        <taxon>Cnidaria</taxon>
        <taxon>Hydrozoa</taxon>
        <taxon>Hydroidolina</taxon>
        <taxon>Leptothecata</taxon>
        <taxon>Obeliida</taxon>
        <taxon>Clytiidae</taxon>
        <taxon>Clytia</taxon>
    </lineage>
</organism>
<reference evidence="3" key="1">
    <citation type="submission" date="2021-01" db="UniProtKB">
        <authorList>
            <consortium name="EnsemblMetazoa"/>
        </authorList>
    </citation>
    <scope>IDENTIFICATION</scope>
</reference>
<feature type="region of interest" description="Disordered" evidence="1">
    <location>
        <begin position="209"/>
        <end position="234"/>
    </location>
</feature>
<protein>
    <submittedName>
        <fullName evidence="3">Uncharacterized protein</fullName>
    </submittedName>
</protein>
<feature type="compositionally biased region" description="Polar residues" evidence="1">
    <location>
        <begin position="280"/>
        <end position="297"/>
    </location>
</feature>
<evidence type="ECO:0000313" key="4">
    <source>
        <dbReference type="Proteomes" id="UP000594262"/>
    </source>
</evidence>
<feature type="region of interest" description="Disordered" evidence="1">
    <location>
        <begin position="141"/>
        <end position="177"/>
    </location>
</feature>
<keyword evidence="4" id="KW-1185">Reference proteome</keyword>
<keyword evidence="2" id="KW-0812">Transmembrane</keyword>
<dbReference type="AlphaFoldDB" id="A0A7M5XBT9"/>
<feature type="compositionally biased region" description="Polar residues" evidence="1">
    <location>
        <begin position="214"/>
        <end position="233"/>
    </location>
</feature>
<accession>A0A7M5XBT9</accession>
<sequence length="410" mass="46349">MEDALQTNTIEEKVQRYSLFNVKIFAQDKLNHSRNVFDGYLSTRQRRYEHHMKRNGTKSYTLYFHMCVRRATCTHASKSCVMKVPKDIKPKSKGNESAVYELDVKETLLIVGGSVSLIAVVMCIVFWRRRQMLNESCCSYRKREPTDSDRPTIQPGRPCDGRPLPEVPTDTQNNNTLNQKVILKKGELPPGYKDPDQPDQQHYNELETVGDDSASGSTPDINNIHDSNETTFSPGVCQDYQKLAVPYKESDFKNSSDQLTENELETSVVGEKKGTLGTGYIQNTKSDTSKSSENQPRLTEPPCCTRTTDTGDYQELTKPFSQSNTGEIYNKLVVEQQGESNKENSQHGPLPSMFSNKPVPQCRSNDSVQPLDDKLSPQGIWTGENQSKRSKKKTKQQTHHFDTSLVDSCV</sequence>
<feature type="region of interest" description="Disordered" evidence="1">
    <location>
        <begin position="275"/>
        <end position="410"/>
    </location>
</feature>
<evidence type="ECO:0000313" key="3">
    <source>
        <dbReference type="EnsemblMetazoa" id="CLYHEMP020729.1"/>
    </source>
</evidence>
<keyword evidence="2" id="KW-0472">Membrane</keyword>
<dbReference type="EnsemblMetazoa" id="CLYHEMT020729.1">
    <property type="protein sequence ID" value="CLYHEMP020729.1"/>
    <property type="gene ID" value="CLYHEMG020729"/>
</dbReference>
<evidence type="ECO:0000256" key="1">
    <source>
        <dbReference type="SAM" id="MobiDB-lite"/>
    </source>
</evidence>
<keyword evidence="2" id="KW-1133">Transmembrane helix</keyword>